<dbReference type="EMBL" id="JBHTHQ010000005">
    <property type="protein sequence ID" value="MFD0704222.1"/>
    <property type="molecule type" value="Genomic_DNA"/>
</dbReference>
<organism evidence="3 4">
    <name type="scientific">Alloscardovia venturai</name>
    <dbReference type="NCBI Taxonomy" id="1769421"/>
    <lineage>
        <taxon>Bacteria</taxon>
        <taxon>Bacillati</taxon>
        <taxon>Actinomycetota</taxon>
        <taxon>Actinomycetes</taxon>
        <taxon>Bifidobacteriales</taxon>
        <taxon>Bifidobacteriaceae</taxon>
        <taxon>Alloscardovia</taxon>
    </lineage>
</organism>
<evidence type="ECO:0008006" key="5">
    <source>
        <dbReference type="Google" id="ProtNLM"/>
    </source>
</evidence>
<keyword evidence="2" id="KW-1133">Transmembrane helix</keyword>
<proteinExistence type="predicted"/>
<feature type="transmembrane region" description="Helical" evidence="2">
    <location>
        <begin position="72"/>
        <end position="94"/>
    </location>
</feature>
<keyword evidence="2" id="KW-0472">Membrane</keyword>
<sequence length="236" mass="24635">MGETGWTRLLGSDFNSQITWLALATLVGLIVALCVAGWKNRQDIRRAVAIIFGGWLIVTWLVFSFMSGIFHAYYTVALSPAIAILAAIAETLLWSRRKTSWAPFVGGFTTLTTSLWAYSLVSTASGYRALAIVITIMGAIATIIMVGFGIQHMVSVPRETSMSKFLAYLAVLLAATAMISGPVAWTAATVATGHQGSIVSAGPNSSSQPGGMGGAGVSPGLEGNGKATSNSVFPNA</sequence>
<gene>
    <name evidence="3" type="ORF">ACFQY8_00420</name>
</gene>
<reference evidence="4" key="1">
    <citation type="journal article" date="2019" name="Int. J. Syst. Evol. Microbiol.">
        <title>The Global Catalogue of Microorganisms (GCM) 10K type strain sequencing project: providing services to taxonomists for standard genome sequencing and annotation.</title>
        <authorList>
            <consortium name="The Broad Institute Genomics Platform"/>
            <consortium name="The Broad Institute Genome Sequencing Center for Infectious Disease"/>
            <person name="Wu L."/>
            <person name="Ma J."/>
        </authorList>
    </citation>
    <scope>NUCLEOTIDE SEQUENCE [LARGE SCALE GENOMIC DNA]</scope>
    <source>
        <strain evidence="4">CCM 8604</strain>
    </source>
</reference>
<feature type="transmembrane region" description="Helical" evidence="2">
    <location>
        <begin position="101"/>
        <end position="121"/>
    </location>
</feature>
<dbReference type="RefSeq" id="WP_377937551.1">
    <property type="nucleotide sequence ID" value="NZ_JBHTHQ010000005.1"/>
</dbReference>
<keyword evidence="4" id="KW-1185">Reference proteome</keyword>
<feature type="region of interest" description="Disordered" evidence="1">
    <location>
        <begin position="199"/>
        <end position="236"/>
    </location>
</feature>
<keyword evidence="2" id="KW-0812">Transmembrane</keyword>
<accession>A0ABW2Y841</accession>
<name>A0ABW2Y841_9BIFI</name>
<dbReference type="Proteomes" id="UP001597036">
    <property type="component" value="Unassembled WGS sequence"/>
</dbReference>
<evidence type="ECO:0000256" key="1">
    <source>
        <dbReference type="SAM" id="MobiDB-lite"/>
    </source>
</evidence>
<feature type="transmembrane region" description="Helical" evidence="2">
    <location>
        <begin position="47"/>
        <end position="66"/>
    </location>
</feature>
<feature type="transmembrane region" description="Helical" evidence="2">
    <location>
        <begin position="165"/>
        <end position="185"/>
    </location>
</feature>
<feature type="compositionally biased region" description="Polar residues" evidence="1">
    <location>
        <begin position="226"/>
        <end position="236"/>
    </location>
</feature>
<protein>
    <recommendedName>
        <fullName evidence="5">MHYT domain-containing protein</fullName>
    </recommendedName>
</protein>
<feature type="transmembrane region" description="Helical" evidence="2">
    <location>
        <begin position="127"/>
        <end position="153"/>
    </location>
</feature>
<feature type="transmembrane region" description="Helical" evidence="2">
    <location>
        <begin position="20"/>
        <end position="38"/>
    </location>
</feature>
<evidence type="ECO:0000313" key="4">
    <source>
        <dbReference type="Proteomes" id="UP001597036"/>
    </source>
</evidence>
<evidence type="ECO:0000313" key="3">
    <source>
        <dbReference type="EMBL" id="MFD0704222.1"/>
    </source>
</evidence>
<evidence type="ECO:0000256" key="2">
    <source>
        <dbReference type="SAM" id="Phobius"/>
    </source>
</evidence>
<comment type="caution">
    <text evidence="3">The sequence shown here is derived from an EMBL/GenBank/DDBJ whole genome shotgun (WGS) entry which is preliminary data.</text>
</comment>